<dbReference type="InterPro" id="IPR016181">
    <property type="entry name" value="Acyl_CoA_acyltransferase"/>
</dbReference>
<evidence type="ECO:0000313" key="3">
    <source>
        <dbReference type="Proteomes" id="UP000318331"/>
    </source>
</evidence>
<dbReference type="Pfam" id="PF13302">
    <property type="entry name" value="Acetyltransf_3"/>
    <property type="match status" value="1"/>
</dbReference>
<proteinExistence type="predicted"/>
<feature type="domain" description="N-acetyltransferase" evidence="1">
    <location>
        <begin position="49"/>
        <end position="211"/>
    </location>
</feature>
<sequence>MEGPAVPLPSARNRGMSMVFCRVREGSSIRGYNRLMSFLAPATLTGPRITLEPLSPRHRDDLAEAVAEGRLWDTWYTSIPSPEGMADEIDRRLALRAEGQMMPWAVIDTLSGRAVGMTSFYNPQEQHRRVEVGYTWLGKAAQGVGINPEAKLLILTHAFETCGALSVVLMTHWHNHQSRAAIARLGAKQDGVLRNHQVWRDGTLRDTVLFSIISSEWPAVKSGLRARLRG</sequence>
<dbReference type="Gene3D" id="3.40.630.30">
    <property type="match status" value="1"/>
</dbReference>
<dbReference type="PANTHER" id="PTHR43610:SF1">
    <property type="entry name" value="N-ACETYLTRANSFERASE DOMAIN-CONTAINING PROTEIN"/>
    <property type="match status" value="1"/>
</dbReference>
<dbReference type="PROSITE" id="PS51186">
    <property type="entry name" value="GNAT"/>
    <property type="match status" value="1"/>
</dbReference>
<dbReference type="InterPro" id="IPR000182">
    <property type="entry name" value="GNAT_dom"/>
</dbReference>
<dbReference type="EMBL" id="VFPN01000001">
    <property type="protein sequence ID" value="TQM65268.1"/>
    <property type="molecule type" value="Genomic_DNA"/>
</dbReference>
<name>A0A543I3W1_9MICO</name>
<dbReference type="PANTHER" id="PTHR43610">
    <property type="entry name" value="BLL6696 PROTEIN"/>
    <property type="match status" value="1"/>
</dbReference>
<keyword evidence="2" id="KW-0808">Transferase</keyword>
<dbReference type="GO" id="GO:0016747">
    <property type="term" value="F:acyltransferase activity, transferring groups other than amino-acyl groups"/>
    <property type="evidence" value="ECO:0007669"/>
    <property type="project" value="InterPro"/>
</dbReference>
<evidence type="ECO:0000259" key="1">
    <source>
        <dbReference type="PROSITE" id="PS51186"/>
    </source>
</evidence>
<evidence type="ECO:0000313" key="2">
    <source>
        <dbReference type="EMBL" id="TQM65268.1"/>
    </source>
</evidence>
<comment type="caution">
    <text evidence="2">The sequence shown here is derived from an EMBL/GenBank/DDBJ whole genome shotgun (WGS) entry which is preliminary data.</text>
</comment>
<dbReference type="SUPFAM" id="SSF55729">
    <property type="entry name" value="Acyl-CoA N-acyltransferases (Nat)"/>
    <property type="match status" value="1"/>
</dbReference>
<reference evidence="2 3" key="1">
    <citation type="submission" date="2019-06" db="EMBL/GenBank/DDBJ databases">
        <title>Sequencing the genomes of 1000 actinobacteria strains.</title>
        <authorList>
            <person name="Klenk H.-P."/>
        </authorList>
    </citation>
    <scope>NUCLEOTIDE SEQUENCE [LARGE SCALE GENOMIC DNA]</scope>
    <source>
        <strain evidence="2 3">DSM 18031</strain>
    </source>
</reference>
<dbReference type="Proteomes" id="UP000318331">
    <property type="component" value="Unassembled WGS sequence"/>
</dbReference>
<keyword evidence="3" id="KW-1185">Reference proteome</keyword>
<accession>A0A543I3W1</accession>
<organism evidence="2 3">
    <name type="scientific">Klugiella xanthotipulae</name>
    <dbReference type="NCBI Taxonomy" id="244735"/>
    <lineage>
        <taxon>Bacteria</taxon>
        <taxon>Bacillati</taxon>
        <taxon>Actinomycetota</taxon>
        <taxon>Actinomycetes</taxon>
        <taxon>Micrococcales</taxon>
        <taxon>Microbacteriaceae</taxon>
        <taxon>Klugiella</taxon>
    </lineage>
</organism>
<gene>
    <name evidence="2" type="ORF">FB466_0059</name>
</gene>
<dbReference type="AlphaFoldDB" id="A0A543I3W1"/>
<protein>
    <submittedName>
        <fullName evidence="2">RimJ/RimL family protein N-acetyltransferase</fullName>
    </submittedName>
</protein>